<keyword evidence="1" id="KW-0285">Flavoprotein</keyword>
<dbReference type="PANTHER" id="PTHR36117:SF3">
    <property type="entry name" value="4-HYDROXYPHENYLACETATE 3-MONOOXYGENASE-RELATED"/>
    <property type="match status" value="1"/>
</dbReference>
<dbReference type="PIRSF" id="PIRSF000331">
    <property type="entry name" value="HpaA_HpaB"/>
    <property type="match status" value="1"/>
</dbReference>
<dbReference type="InterPro" id="IPR036250">
    <property type="entry name" value="AcylCo_DH-like_C"/>
</dbReference>
<evidence type="ECO:0000259" key="5">
    <source>
        <dbReference type="Pfam" id="PF03241"/>
    </source>
</evidence>
<evidence type="ECO:0000313" key="7">
    <source>
        <dbReference type="EMBL" id="ADN17868.1"/>
    </source>
</evidence>
<organism evidence="7 8">
    <name type="scientific">Gloeothece verrucosa (strain PCC 7822)</name>
    <name type="common">Cyanothece sp. (strain PCC 7822)</name>
    <dbReference type="NCBI Taxonomy" id="497965"/>
    <lineage>
        <taxon>Bacteria</taxon>
        <taxon>Bacillati</taxon>
        <taxon>Cyanobacteriota</taxon>
        <taxon>Cyanophyceae</taxon>
        <taxon>Oscillatoriophycideae</taxon>
        <taxon>Chroococcales</taxon>
        <taxon>Aphanothecaceae</taxon>
        <taxon>Gloeothece</taxon>
        <taxon>Gloeothece verrucosa</taxon>
    </lineage>
</organism>
<gene>
    <name evidence="7" type="ordered locus">Cyan7822_6021</name>
</gene>
<dbReference type="HOGENOM" id="CLU_023920_2_1_3"/>
<dbReference type="SUPFAM" id="SSF47203">
    <property type="entry name" value="Acyl-CoA dehydrogenase C-terminal domain-like"/>
    <property type="match status" value="1"/>
</dbReference>
<dbReference type="RefSeq" id="WP_013334618.1">
    <property type="nucleotide sequence ID" value="NC_014533.1"/>
</dbReference>
<dbReference type="SUPFAM" id="SSF56645">
    <property type="entry name" value="Acyl-CoA dehydrogenase NM domain-like"/>
    <property type="match status" value="1"/>
</dbReference>
<feature type="domain" description="HpaB/PvcC/4-BUDH C-terminal" evidence="5">
    <location>
        <begin position="279"/>
        <end position="477"/>
    </location>
</feature>
<evidence type="ECO:0000313" key="8">
    <source>
        <dbReference type="Proteomes" id="UP000008206"/>
    </source>
</evidence>
<evidence type="ECO:0000256" key="4">
    <source>
        <dbReference type="PIRSR" id="PIRSR000331-2"/>
    </source>
</evidence>
<feature type="domain" description="HpaB/PvcC/4-BUDH N-terminal" evidence="6">
    <location>
        <begin position="5"/>
        <end position="271"/>
    </location>
</feature>
<dbReference type="KEGG" id="cyj:Cyan7822_6021"/>
<feature type="binding site" evidence="4">
    <location>
        <begin position="154"/>
        <end position="157"/>
    </location>
    <ligand>
        <name>FAD</name>
        <dbReference type="ChEBI" id="CHEBI:57692"/>
    </ligand>
</feature>
<reference evidence="8" key="1">
    <citation type="journal article" date="2011" name="MBio">
        <title>Novel metabolic attributes of the genus Cyanothece, comprising a group of unicellular nitrogen-fixing Cyanobacteria.</title>
        <authorList>
            <person name="Bandyopadhyay A."/>
            <person name="Elvitigala T."/>
            <person name="Welsh E."/>
            <person name="Stockel J."/>
            <person name="Liberton M."/>
            <person name="Min H."/>
            <person name="Sherman L.A."/>
            <person name="Pakrasi H.B."/>
        </authorList>
    </citation>
    <scope>NUCLEOTIDE SEQUENCE [LARGE SCALE GENOMIC DNA]</scope>
    <source>
        <strain evidence="8">PCC 7822</strain>
        <plasmid evidence="8">Cy782201</plasmid>
    </source>
</reference>
<keyword evidence="7" id="KW-0503">Monooxygenase</keyword>
<dbReference type="Gene3D" id="2.40.110.10">
    <property type="entry name" value="Butyryl-CoA Dehydrogenase, subunit A, domain 2"/>
    <property type="match status" value="1"/>
</dbReference>
<evidence type="ECO:0000256" key="2">
    <source>
        <dbReference type="ARBA" id="ARBA00022827"/>
    </source>
</evidence>
<keyword evidence="2 4" id="KW-0274">FAD</keyword>
<accession>E0ULN8</accession>
<dbReference type="Gene3D" id="1.20.140.10">
    <property type="entry name" value="Butyryl-CoA Dehydrogenase, subunit A, domain 3"/>
    <property type="match status" value="1"/>
</dbReference>
<feature type="binding site" evidence="4">
    <location>
        <position position="191"/>
    </location>
    <ligand>
        <name>FAD</name>
        <dbReference type="ChEBI" id="CHEBI:57692"/>
    </ligand>
</feature>
<evidence type="ECO:0000259" key="6">
    <source>
        <dbReference type="Pfam" id="PF11794"/>
    </source>
</evidence>
<dbReference type="InterPro" id="IPR009100">
    <property type="entry name" value="AcylCoA_DH/oxidase_NM_dom_sf"/>
</dbReference>
<sequence>MTIRTGAQYKAGLKNYREVWIEGQKIDDVTTHYAFTEPIASIASLYDKQHQPELSEILTYSSPDTNNKTSTFFLTPVTHDHLLKRRMAIKTYADATFGLMGRSPDFLNTAVMAFAAAKDFFGQVNSDFADNILTYYNYCQENDVFLSCALVNPQVDRSKASGEQKDPYAHLRVVQETADGLLVRGAKMISTLAPLADELFVFPLPGLKPGDEPYALAFSIPINTPGLRLICRESFSRTNQSLFDHPLSSRFEEIDAACVFDDVLIPWERVFFYGNVELANVLYAQTNARNYTSHQGAVRALAKAELLVGIAIALAEMAKTNSFLHVQEMLGELLGYLELVKGAVLLSEREAQKTPWGTLCPAIEPLVALRYHFPRMNARMVEVIQTLGAGGLISCPMEQDFNTPIGADIERYFRGTEVSAQERLHLLKLAWDVTGDAFGQRQLLYERYHAGDPVRIAAGQYREYDKLSLLKRVESALKNSCGSANARN</sequence>
<dbReference type="InterPro" id="IPR012687">
    <property type="entry name" value="HpaB_Deino-type"/>
</dbReference>
<protein>
    <submittedName>
        <fullName evidence="7">4-hydroxyphenylacetate 3-monooxygenase, oxygenase subunit</fullName>
    </submittedName>
</protein>
<dbReference type="EMBL" id="CP002199">
    <property type="protein sequence ID" value="ADN17868.1"/>
    <property type="molecule type" value="Genomic_DNA"/>
</dbReference>
<dbReference type="InterPro" id="IPR024719">
    <property type="entry name" value="HpaB/PvcC/4-BUDH_C"/>
</dbReference>
<evidence type="ECO:0000256" key="1">
    <source>
        <dbReference type="ARBA" id="ARBA00022630"/>
    </source>
</evidence>
<keyword evidence="3" id="KW-0560">Oxidoreductase</keyword>
<dbReference type="InterPro" id="IPR004925">
    <property type="entry name" value="HpaB/PvcC/4-BUDH"/>
</dbReference>
<dbReference type="GO" id="GO:0010124">
    <property type="term" value="P:phenylacetate catabolic process"/>
    <property type="evidence" value="ECO:0007669"/>
    <property type="project" value="InterPro"/>
</dbReference>
<dbReference type="GO" id="GO:0016627">
    <property type="term" value="F:oxidoreductase activity, acting on the CH-CH group of donors"/>
    <property type="evidence" value="ECO:0007669"/>
    <property type="project" value="InterPro"/>
</dbReference>
<dbReference type="Gene3D" id="1.10.3140.10">
    <property type="entry name" value="4-hydroxybutyryl-coa dehydratase, domain 1"/>
    <property type="match status" value="1"/>
</dbReference>
<evidence type="ECO:0000256" key="3">
    <source>
        <dbReference type="ARBA" id="ARBA00023002"/>
    </source>
</evidence>
<feature type="binding site" evidence="4">
    <location>
        <begin position="452"/>
        <end position="455"/>
    </location>
    <ligand>
        <name>FAD</name>
        <dbReference type="ChEBI" id="CHEBI:57692"/>
    </ligand>
</feature>
<dbReference type="Pfam" id="PF03241">
    <property type="entry name" value="HpaB"/>
    <property type="match status" value="1"/>
</dbReference>
<dbReference type="InterPro" id="IPR024674">
    <property type="entry name" value="HpaB/PvcC/4-BUDH_N"/>
</dbReference>
<keyword evidence="8" id="KW-1185">Reference proteome</keyword>
<dbReference type="OrthoDB" id="9785230at2"/>
<dbReference type="PANTHER" id="PTHR36117">
    <property type="entry name" value="4-HYDROXYPHENYLACETATE 3-MONOOXYGENASE-RELATED"/>
    <property type="match status" value="1"/>
</dbReference>
<proteinExistence type="predicted"/>
<dbReference type="AlphaFoldDB" id="E0ULN8"/>
<dbReference type="GO" id="GO:0050660">
    <property type="term" value="F:flavin adenine dinucleotide binding"/>
    <property type="evidence" value="ECO:0007669"/>
    <property type="project" value="InterPro"/>
</dbReference>
<dbReference type="Pfam" id="PF11794">
    <property type="entry name" value="HpaB_N"/>
    <property type="match status" value="1"/>
</dbReference>
<geneLocation type="plasmid" evidence="7 8">
    <name>Cy782201</name>
</geneLocation>
<keyword evidence="7" id="KW-0614">Plasmid</keyword>
<dbReference type="GO" id="GO:0016712">
    <property type="term" value="F:oxidoreductase activity, acting on paired donors, with incorporation or reduction of molecular oxygen, reduced flavin or flavoprotein as one donor, and incorporation of one atom of oxygen"/>
    <property type="evidence" value="ECO:0007669"/>
    <property type="project" value="InterPro"/>
</dbReference>
<dbReference type="InterPro" id="IPR046373">
    <property type="entry name" value="Acyl-CoA_Oxase/DH_mid-dom_sf"/>
</dbReference>
<dbReference type="NCBIfam" id="TIGR02309">
    <property type="entry name" value="HpaB-1"/>
    <property type="match status" value="1"/>
</dbReference>
<dbReference type="Proteomes" id="UP000008206">
    <property type="component" value="Plasmid Cy782201"/>
</dbReference>
<name>E0ULN8_GLOV7</name>